<keyword evidence="2" id="KW-0812">Transmembrane</keyword>
<evidence type="ECO:0000256" key="1">
    <source>
        <dbReference type="SAM" id="MobiDB-lite"/>
    </source>
</evidence>
<feature type="compositionally biased region" description="Acidic residues" evidence="1">
    <location>
        <begin position="667"/>
        <end position="676"/>
    </location>
</feature>
<keyword evidence="4" id="KW-1185">Reference proteome</keyword>
<keyword evidence="2" id="KW-0472">Membrane</keyword>
<feature type="compositionally biased region" description="Acidic residues" evidence="1">
    <location>
        <begin position="752"/>
        <end position="763"/>
    </location>
</feature>
<reference evidence="3" key="1">
    <citation type="journal article" date="2023" name="Mol. Biol. Evol.">
        <title>Third-Generation Sequencing Reveals the Adaptive Role of the Epigenome in Three Deep-Sea Polychaetes.</title>
        <authorList>
            <person name="Perez M."/>
            <person name="Aroh O."/>
            <person name="Sun Y."/>
            <person name="Lan Y."/>
            <person name="Juniper S.K."/>
            <person name="Young C.R."/>
            <person name="Angers B."/>
            <person name="Qian P.Y."/>
        </authorList>
    </citation>
    <scope>NUCLEOTIDE SEQUENCE</scope>
    <source>
        <strain evidence="3">P08H-3</strain>
    </source>
</reference>
<feature type="transmembrane region" description="Helical" evidence="2">
    <location>
        <begin position="631"/>
        <end position="648"/>
    </location>
</feature>
<feature type="compositionally biased region" description="Acidic residues" evidence="1">
    <location>
        <begin position="844"/>
        <end position="858"/>
    </location>
</feature>
<feature type="compositionally biased region" description="Acidic residues" evidence="1">
    <location>
        <begin position="724"/>
        <end position="737"/>
    </location>
</feature>
<feature type="transmembrane region" description="Helical" evidence="2">
    <location>
        <begin position="534"/>
        <end position="555"/>
    </location>
</feature>
<dbReference type="Proteomes" id="UP001208570">
    <property type="component" value="Unassembled WGS sequence"/>
</dbReference>
<feature type="transmembrane region" description="Helical" evidence="2">
    <location>
        <begin position="567"/>
        <end position="589"/>
    </location>
</feature>
<feature type="transmembrane region" description="Helical" evidence="2">
    <location>
        <begin position="596"/>
        <end position="619"/>
    </location>
</feature>
<keyword evidence="2" id="KW-1133">Transmembrane helix</keyword>
<dbReference type="AlphaFoldDB" id="A0AAD9K425"/>
<name>A0AAD9K425_9ANNE</name>
<feature type="transmembrane region" description="Helical" evidence="2">
    <location>
        <begin position="506"/>
        <end position="527"/>
    </location>
</feature>
<feature type="compositionally biased region" description="Basic and acidic residues" evidence="1">
    <location>
        <begin position="766"/>
        <end position="777"/>
    </location>
</feature>
<feature type="transmembrane region" description="Helical" evidence="2">
    <location>
        <begin position="465"/>
        <end position="486"/>
    </location>
</feature>
<dbReference type="Gene3D" id="1.20.120.20">
    <property type="entry name" value="Apolipoprotein"/>
    <property type="match status" value="1"/>
</dbReference>
<feature type="transmembrane region" description="Helical" evidence="2">
    <location>
        <begin position="239"/>
        <end position="261"/>
    </location>
</feature>
<evidence type="ECO:0000313" key="3">
    <source>
        <dbReference type="EMBL" id="KAK2163985.1"/>
    </source>
</evidence>
<feature type="region of interest" description="Disordered" evidence="1">
    <location>
        <begin position="654"/>
        <end position="858"/>
    </location>
</feature>
<evidence type="ECO:0000256" key="2">
    <source>
        <dbReference type="SAM" id="Phobius"/>
    </source>
</evidence>
<sequence length="858" mass="97678">MGNILSKVKGYIRTKVENTKLAIKTKVDNTRNAVYTRVDNTKRAFISRLTHTRDGIYKKVIDTKNGVQSRFNAAADGVFSTVNRIQNGIVTRITNTVTGVRNIKNGVVTRCIQTKDGVVKKCADTRNAVATKYTNTRNSVVLCYTNTRDGISQRYKDSKEFAYKKYRQTREVKLTRYEKFKYSVLFLLFLSLFMLTALTSWDLYYENYQHIHDRNKSIWLVICGMCDCAWYFTKQVFIYAYFGAVVFAEYFWFTTKLVAYYSWEGTKFISWHTWEGFKIATDYMLKGSRIAWQYVSYGSAVAGQYTWHGIGVCWQYMILGATITWEYTVLGSKWGMHYGLEGSKLVAQYTADGTKYAVIHGSIALRNGSIKALQWSYYFLTNFRAASKEAAVYLYESSIYIGGCLQSGSYHGIVMLWDGTQYMAGKTCDGVVLFYHLAINAYCLVCNVLHSGVEKFVYITDTGALAIYNGIIYSIITSYNLIIWFFQTANHYINVSCAFCWMWSNYVVRTASYGVYTGITEYGFVWVCSAGKRIVHWSSVFGAILWKFVTDLFVYVSNCLYTGGVHIYSVLYIICSFIYQIISAISTVIKTSSQSLRYCVTSVFSVIIWCLEETIFAYAFMLNKYNMYREILFTGFIVLLCLYCTGLMRDRKRSLEERNGENSESSSESDEDDIDDATPRLVPRKKDLELPAFSDSGKKKFPSFDDPASDEDTQQADAIKPSEDDLPTTDDEDEFELDQNVPDFMDLSGSESELEPPDPDTTDQDTGSHDLSFEGHLSEASNQEVPDLEFPSELEDDQNGASSLKGEEDASGIHVKNYHDGQNSEQDEQLNHPDLNRDEHDDTLCPDEADQEDGGEVS</sequence>
<feature type="compositionally biased region" description="Acidic residues" evidence="1">
    <location>
        <begin position="786"/>
        <end position="798"/>
    </location>
</feature>
<feature type="compositionally biased region" description="Basic and acidic residues" evidence="1">
    <location>
        <begin position="829"/>
        <end position="843"/>
    </location>
</feature>
<feature type="transmembrane region" description="Helical" evidence="2">
    <location>
        <begin position="182"/>
        <end position="205"/>
    </location>
</feature>
<dbReference type="EMBL" id="JAODUP010000071">
    <property type="protein sequence ID" value="KAK2163985.1"/>
    <property type="molecule type" value="Genomic_DNA"/>
</dbReference>
<proteinExistence type="predicted"/>
<evidence type="ECO:0000313" key="4">
    <source>
        <dbReference type="Proteomes" id="UP001208570"/>
    </source>
</evidence>
<comment type="caution">
    <text evidence="3">The sequence shown here is derived from an EMBL/GenBank/DDBJ whole genome shotgun (WGS) entry which is preliminary data.</text>
</comment>
<accession>A0AAD9K425</accession>
<organism evidence="3 4">
    <name type="scientific">Paralvinella palmiformis</name>
    <dbReference type="NCBI Taxonomy" id="53620"/>
    <lineage>
        <taxon>Eukaryota</taxon>
        <taxon>Metazoa</taxon>
        <taxon>Spiralia</taxon>
        <taxon>Lophotrochozoa</taxon>
        <taxon>Annelida</taxon>
        <taxon>Polychaeta</taxon>
        <taxon>Sedentaria</taxon>
        <taxon>Canalipalpata</taxon>
        <taxon>Terebellida</taxon>
        <taxon>Terebelliformia</taxon>
        <taxon>Alvinellidae</taxon>
        <taxon>Paralvinella</taxon>
    </lineage>
</organism>
<gene>
    <name evidence="3" type="ORF">LSH36_71g06006</name>
</gene>
<protein>
    <submittedName>
        <fullName evidence="3">Uncharacterized protein</fullName>
    </submittedName>
</protein>